<feature type="binding site" evidence="12">
    <location>
        <position position="253"/>
    </location>
    <ligand>
        <name>substrate</name>
    </ligand>
</feature>
<dbReference type="eggNOG" id="COG0524">
    <property type="taxonomic scope" value="Bacteria"/>
</dbReference>
<protein>
    <recommendedName>
        <fullName evidence="3 12">Ribokinase</fullName>
        <shortName evidence="12">RK</shortName>
        <ecNumber evidence="2 12">2.7.1.15</ecNumber>
    </recommendedName>
</protein>
<keyword evidence="9 12" id="KW-0460">Magnesium</keyword>
<name>V6IZ01_9BACL</name>
<comment type="activity regulation">
    <text evidence="12">Activated by a monovalent cation that binds near, but not in, the active site. The most likely occupant of the site in vivo is potassium. Ion binding induces a conformational change that may alter substrate affinity.</text>
</comment>
<dbReference type="HAMAP" id="MF_01987">
    <property type="entry name" value="Ribokinase"/>
    <property type="match status" value="1"/>
</dbReference>
<dbReference type="SUPFAM" id="SSF53613">
    <property type="entry name" value="Ribokinase-like"/>
    <property type="match status" value="1"/>
</dbReference>
<dbReference type="EMBL" id="AWTC01000004">
    <property type="protein sequence ID" value="EST12687.1"/>
    <property type="molecule type" value="Genomic_DNA"/>
</dbReference>
<dbReference type="UniPathway" id="UPA00916">
    <property type="reaction ID" value="UER00889"/>
</dbReference>
<evidence type="ECO:0000256" key="4">
    <source>
        <dbReference type="ARBA" id="ARBA00022679"/>
    </source>
</evidence>
<dbReference type="OrthoDB" id="9775849at2"/>
<feature type="binding site" evidence="12">
    <location>
        <position position="287"/>
    </location>
    <ligand>
        <name>K(+)</name>
        <dbReference type="ChEBI" id="CHEBI:29103"/>
    </ligand>
</feature>
<evidence type="ECO:0000256" key="5">
    <source>
        <dbReference type="ARBA" id="ARBA00022723"/>
    </source>
</evidence>
<dbReference type="PANTHER" id="PTHR10584:SF166">
    <property type="entry name" value="RIBOKINASE"/>
    <property type="match status" value="1"/>
</dbReference>
<reference evidence="14 15" key="1">
    <citation type="journal article" date="2013" name="Genome Announc.">
        <title>Genome Sequence of Sporolactobacillus laevolacticus DSM442, an Efficient Polymer-Grade D-Lactate Producer from Agricultural Waste Cottonseed as a Nitrogen Source.</title>
        <authorList>
            <person name="Wang H."/>
            <person name="Wang L."/>
            <person name="Ju J."/>
            <person name="Yu B."/>
            <person name="Ma Y."/>
        </authorList>
    </citation>
    <scope>NUCLEOTIDE SEQUENCE [LARGE SCALE GENOMIC DNA]</scope>
    <source>
        <strain evidence="14 15">DSM 442</strain>
    </source>
</reference>
<dbReference type="InterPro" id="IPR029056">
    <property type="entry name" value="Ribokinase-like"/>
</dbReference>
<dbReference type="Proteomes" id="UP000018296">
    <property type="component" value="Unassembled WGS sequence"/>
</dbReference>
<dbReference type="PROSITE" id="PS00584">
    <property type="entry name" value="PFKB_KINASES_2"/>
    <property type="match status" value="1"/>
</dbReference>
<dbReference type="Gene3D" id="3.40.1190.20">
    <property type="match status" value="1"/>
</dbReference>
<dbReference type="PRINTS" id="PR00990">
    <property type="entry name" value="RIBOKINASE"/>
</dbReference>
<feature type="binding site" evidence="12">
    <location>
        <begin position="39"/>
        <end position="43"/>
    </location>
    <ligand>
        <name>substrate</name>
    </ligand>
</feature>
<dbReference type="GO" id="GO:0005829">
    <property type="term" value="C:cytosol"/>
    <property type="evidence" value="ECO:0007669"/>
    <property type="project" value="TreeGrafter"/>
</dbReference>
<evidence type="ECO:0000259" key="13">
    <source>
        <dbReference type="Pfam" id="PF00294"/>
    </source>
</evidence>
<organism evidence="14 15">
    <name type="scientific">Sporolactobacillus laevolacticus DSM 442</name>
    <dbReference type="NCBI Taxonomy" id="1395513"/>
    <lineage>
        <taxon>Bacteria</taxon>
        <taxon>Bacillati</taxon>
        <taxon>Bacillota</taxon>
        <taxon>Bacilli</taxon>
        <taxon>Bacillales</taxon>
        <taxon>Sporolactobacillaceae</taxon>
        <taxon>Sporolactobacillus</taxon>
    </lineage>
</organism>
<accession>V6IZ01</accession>
<comment type="cofactor">
    <cofactor evidence="12">
        <name>Mg(2+)</name>
        <dbReference type="ChEBI" id="CHEBI:18420"/>
    </cofactor>
    <text evidence="12">Requires a divalent cation, most likely magnesium in vivo, as an electrophilic catalyst to aid phosphoryl group transfer. It is the chelate of the metal and the nucleotide that is the actual substrate.</text>
</comment>
<dbReference type="AlphaFoldDB" id="V6IZ01"/>
<keyword evidence="11 12" id="KW-0119">Carbohydrate metabolism</keyword>
<evidence type="ECO:0000256" key="1">
    <source>
        <dbReference type="ARBA" id="ARBA00005380"/>
    </source>
</evidence>
<comment type="function">
    <text evidence="12">Catalyzes the phosphorylation of ribose at O-5 in a reaction requiring ATP and magnesium. The resulting D-ribose-5-phosphate can then be used either for sythesis of nucleotides, histidine, and tryptophan, or as a component of the pentose phosphate pathway.</text>
</comment>
<dbReference type="EC" id="2.7.1.15" evidence="2 12"/>
<dbReference type="STRING" id="1395513.P343_06115"/>
<keyword evidence="7 12" id="KW-0418">Kinase</keyword>
<evidence type="ECO:0000256" key="6">
    <source>
        <dbReference type="ARBA" id="ARBA00022741"/>
    </source>
</evidence>
<comment type="similarity">
    <text evidence="12">Belongs to the carbohydrate kinase PfkB family. Ribokinase subfamily.</text>
</comment>
<keyword evidence="5 12" id="KW-0479">Metal-binding</keyword>
<proteinExistence type="inferred from homology"/>
<evidence type="ECO:0000256" key="12">
    <source>
        <dbReference type="HAMAP-Rule" id="MF_01987"/>
    </source>
</evidence>
<dbReference type="GO" id="GO:0019303">
    <property type="term" value="P:D-ribose catabolic process"/>
    <property type="evidence" value="ECO:0007669"/>
    <property type="project" value="UniProtKB-UniRule"/>
</dbReference>
<dbReference type="GO" id="GO:0046872">
    <property type="term" value="F:metal ion binding"/>
    <property type="evidence" value="ECO:0007669"/>
    <property type="project" value="UniProtKB-KW"/>
</dbReference>
<feature type="binding site" evidence="12">
    <location>
        <position position="249"/>
    </location>
    <ligand>
        <name>K(+)</name>
        <dbReference type="ChEBI" id="CHEBI:29103"/>
    </ligand>
</feature>
<keyword evidence="4 12" id="KW-0808">Transferase</keyword>
<keyword evidence="12" id="KW-0963">Cytoplasm</keyword>
<sequence length="303" mass="32238">MNKVTVLGSINVDTIFHVEHLPLQGETISTRIKSSAGGGKGANQAIAAARSGANTVFIGKIGNDEYGKAMIDVLQKDGIDTSHVTISNQLSTGEACILLDNNGQNSIIVYAGSNHDITDDDIDRAQFEITSSDFLVTQFETSERVAVKAFQYAKKNNVITILNPAPAKSHINPSLLKLTDLIIPNETESEIITGIKITDEESMKRSAEKLINQGVKAVIITLGASGSYFYGPIEQGFIKAVTVHTIDTTAAGDTFIGALSSQLNKDFSNLTDSIVFASKASSLTVQKLGAIPSIPTLAAIQRI</sequence>
<dbReference type="RefSeq" id="WP_023509515.1">
    <property type="nucleotide sequence ID" value="NZ_AWTC01000004.1"/>
</dbReference>
<evidence type="ECO:0000256" key="7">
    <source>
        <dbReference type="ARBA" id="ARBA00022777"/>
    </source>
</evidence>
<keyword evidence="6 12" id="KW-0547">Nucleotide-binding</keyword>
<dbReference type="NCBIfam" id="TIGR02152">
    <property type="entry name" value="D_ribokin_bact"/>
    <property type="match status" value="1"/>
</dbReference>
<evidence type="ECO:0000313" key="15">
    <source>
        <dbReference type="Proteomes" id="UP000018296"/>
    </source>
</evidence>
<gene>
    <name evidence="12" type="primary">rbsK</name>
    <name evidence="14" type="ORF">P343_06115</name>
</gene>
<evidence type="ECO:0000256" key="11">
    <source>
        <dbReference type="ARBA" id="ARBA00023277"/>
    </source>
</evidence>
<dbReference type="PATRIC" id="fig|1395513.3.peg.1251"/>
<dbReference type="Pfam" id="PF00294">
    <property type="entry name" value="PfkB"/>
    <property type="match status" value="1"/>
</dbReference>
<comment type="caution">
    <text evidence="12">Lacks conserved residue(s) required for the propagation of feature annotation.</text>
</comment>
<comment type="catalytic activity">
    <reaction evidence="12">
        <text>D-ribose + ATP = D-ribose 5-phosphate + ADP + H(+)</text>
        <dbReference type="Rhea" id="RHEA:13697"/>
        <dbReference type="ChEBI" id="CHEBI:15378"/>
        <dbReference type="ChEBI" id="CHEBI:30616"/>
        <dbReference type="ChEBI" id="CHEBI:47013"/>
        <dbReference type="ChEBI" id="CHEBI:78346"/>
        <dbReference type="ChEBI" id="CHEBI:456216"/>
        <dbReference type="EC" id="2.7.1.15"/>
    </reaction>
</comment>
<keyword evidence="8 12" id="KW-0067">ATP-binding</keyword>
<feature type="binding site" evidence="12">
    <location>
        <begin position="11"/>
        <end position="13"/>
    </location>
    <ligand>
        <name>substrate</name>
    </ligand>
</feature>
<comment type="similarity">
    <text evidence="1">Belongs to the carbohydrate kinase pfkB family.</text>
</comment>
<dbReference type="PANTHER" id="PTHR10584">
    <property type="entry name" value="SUGAR KINASE"/>
    <property type="match status" value="1"/>
</dbReference>
<feature type="binding site" evidence="12">
    <location>
        <position position="284"/>
    </location>
    <ligand>
        <name>K(+)</name>
        <dbReference type="ChEBI" id="CHEBI:29103"/>
    </ligand>
</feature>
<feature type="binding site" evidence="12">
    <location>
        <begin position="252"/>
        <end position="253"/>
    </location>
    <ligand>
        <name>ATP</name>
        <dbReference type="ChEBI" id="CHEBI:30616"/>
    </ligand>
</feature>
<evidence type="ECO:0000256" key="9">
    <source>
        <dbReference type="ARBA" id="ARBA00022842"/>
    </source>
</evidence>
<evidence type="ECO:0000313" key="14">
    <source>
        <dbReference type="EMBL" id="EST12687.1"/>
    </source>
</evidence>
<dbReference type="InterPro" id="IPR011877">
    <property type="entry name" value="Ribokinase"/>
</dbReference>
<feature type="binding site" evidence="12">
    <location>
        <position position="289"/>
    </location>
    <ligand>
        <name>K(+)</name>
        <dbReference type="ChEBI" id="CHEBI:29103"/>
    </ligand>
</feature>
<dbReference type="InterPro" id="IPR002139">
    <property type="entry name" value="Ribo/fructo_kinase"/>
</dbReference>
<evidence type="ECO:0000256" key="10">
    <source>
        <dbReference type="ARBA" id="ARBA00022958"/>
    </source>
</evidence>
<evidence type="ECO:0000256" key="2">
    <source>
        <dbReference type="ARBA" id="ARBA00012035"/>
    </source>
</evidence>
<comment type="subcellular location">
    <subcellularLocation>
        <location evidence="12">Cytoplasm</location>
    </subcellularLocation>
</comment>
<keyword evidence="15" id="KW-1185">Reference proteome</keyword>
<dbReference type="InterPro" id="IPR002173">
    <property type="entry name" value="Carboh/pur_kinase_PfkB_CS"/>
</dbReference>
<comment type="caution">
    <text evidence="14">The sequence shown here is derived from an EMBL/GenBank/DDBJ whole genome shotgun (WGS) entry which is preliminary data.</text>
</comment>
<dbReference type="GO" id="GO:0004747">
    <property type="term" value="F:ribokinase activity"/>
    <property type="evidence" value="ECO:0007669"/>
    <property type="project" value="UniProtKB-UniRule"/>
</dbReference>
<dbReference type="CDD" id="cd01174">
    <property type="entry name" value="ribokinase"/>
    <property type="match status" value="1"/>
</dbReference>
<dbReference type="GO" id="GO:0005524">
    <property type="term" value="F:ATP binding"/>
    <property type="evidence" value="ECO:0007669"/>
    <property type="project" value="UniProtKB-UniRule"/>
</dbReference>
<feature type="domain" description="Carbohydrate kinase PfkB" evidence="13">
    <location>
        <begin position="1"/>
        <end position="296"/>
    </location>
</feature>
<feature type="binding site" evidence="12">
    <location>
        <position position="247"/>
    </location>
    <ligand>
        <name>K(+)</name>
        <dbReference type="ChEBI" id="CHEBI:29103"/>
    </ligand>
</feature>
<feature type="binding site" evidence="12">
    <location>
        <position position="293"/>
    </location>
    <ligand>
        <name>K(+)</name>
        <dbReference type="ChEBI" id="CHEBI:29103"/>
    </ligand>
</feature>
<feature type="binding site" evidence="12">
    <location>
        <begin position="221"/>
        <end position="226"/>
    </location>
    <ligand>
        <name>ATP</name>
        <dbReference type="ChEBI" id="CHEBI:30616"/>
    </ligand>
</feature>
<comment type="subunit">
    <text evidence="12">Homodimer.</text>
</comment>
<feature type="binding site" evidence="12">
    <location>
        <position position="140"/>
    </location>
    <ligand>
        <name>substrate</name>
    </ligand>
</feature>
<evidence type="ECO:0000256" key="8">
    <source>
        <dbReference type="ARBA" id="ARBA00022840"/>
    </source>
</evidence>
<feature type="active site" description="Proton acceptor" evidence="12">
    <location>
        <position position="253"/>
    </location>
</feature>
<comment type="pathway">
    <text evidence="12">Carbohydrate metabolism; D-ribose degradation; D-ribose 5-phosphate from beta-D-ribopyranose: step 2/2.</text>
</comment>
<keyword evidence="10 12" id="KW-0630">Potassium</keyword>
<dbReference type="InterPro" id="IPR011611">
    <property type="entry name" value="PfkB_dom"/>
</dbReference>
<evidence type="ECO:0000256" key="3">
    <source>
        <dbReference type="ARBA" id="ARBA00016943"/>
    </source>
</evidence>
<feature type="binding site" evidence="12">
    <location>
        <position position="185"/>
    </location>
    <ligand>
        <name>ATP</name>
        <dbReference type="ChEBI" id="CHEBI:30616"/>
    </ligand>
</feature>